<comment type="caution">
    <text evidence="2">The sequence shown here is derived from an EMBL/GenBank/DDBJ whole genome shotgun (WGS) entry which is preliminary data.</text>
</comment>
<evidence type="ECO:0008006" key="4">
    <source>
        <dbReference type="Google" id="ProtNLM"/>
    </source>
</evidence>
<keyword evidence="3" id="KW-1185">Reference proteome</keyword>
<dbReference type="EMBL" id="PJZH01000007">
    <property type="protein sequence ID" value="PLR36027.1"/>
    <property type="molecule type" value="Genomic_DNA"/>
</dbReference>
<gene>
    <name evidence="2" type="ORF">CYR32_09740</name>
</gene>
<accession>A0A2N5E4Y8</accession>
<sequence length="83" mass="9263">MGATAIFASHVASITELKKNPTATVASAEGEPVAIMNHSKTAFYCVPAPLFEMMMDIIDERELAKRVRDRLHEDEVEVSWEDL</sequence>
<organism evidence="2 3">
    <name type="scientific">Chimaeribacter coloradensis</name>
    <dbReference type="NCBI Taxonomy" id="2060068"/>
    <lineage>
        <taxon>Bacteria</taxon>
        <taxon>Pseudomonadati</taxon>
        <taxon>Pseudomonadota</taxon>
        <taxon>Gammaproteobacteria</taxon>
        <taxon>Enterobacterales</taxon>
        <taxon>Yersiniaceae</taxon>
        <taxon>Chimaeribacter</taxon>
    </lineage>
</organism>
<evidence type="ECO:0000313" key="3">
    <source>
        <dbReference type="Proteomes" id="UP000234503"/>
    </source>
</evidence>
<comment type="similarity">
    <text evidence="1">Belongs to the phD/YefM antitoxin family.</text>
</comment>
<dbReference type="RefSeq" id="WP_101824197.1">
    <property type="nucleotide sequence ID" value="NZ_PJZH01000007.1"/>
</dbReference>
<evidence type="ECO:0000313" key="2">
    <source>
        <dbReference type="EMBL" id="PLR36027.1"/>
    </source>
</evidence>
<evidence type="ECO:0000256" key="1">
    <source>
        <dbReference type="ARBA" id="ARBA00009981"/>
    </source>
</evidence>
<proteinExistence type="inferred from homology"/>
<reference evidence="2 3" key="1">
    <citation type="submission" date="2017-12" db="EMBL/GenBank/DDBJ databases">
        <title>Characterization of six clinical isolates of Enterochimera gen. nov., a novel genus of the Yersiniaciae family and the three species Enterochimera arupensis sp. nov., Enterochimera coloradensis sp. nov, and Enterochimera californica sp. nov.</title>
        <authorList>
            <person name="Rossi A."/>
            <person name="Fisher M."/>
        </authorList>
    </citation>
    <scope>NUCLEOTIDE SEQUENCE [LARGE SCALE GENOMIC DNA]</scope>
    <source>
        <strain evidence="3">2016-Iso4</strain>
    </source>
</reference>
<dbReference type="Proteomes" id="UP000234503">
    <property type="component" value="Unassembled WGS sequence"/>
</dbReference>
<dbReference type="SUPFAM" id="SSF143120">
    <property type="entry name" value="YefM-like"/>
    <property type="match status" value="1"/>
</dbReference>
<dbReference type="AlphaFoldDB" id="A0A2N5E4Y8"/>
<dbReference type="InterPro" id="IPR036165">
    <property type="entry name" value="YefM-like_sf"/>
</dbReference>
<name>A0A2N5E4Y8_9GAMM</name>
<dbReference type="OrthoDB" id="5297687at2"/>
<protein>
    <recommendedName>
        <fullName evidence="4">Antitoxin</fullName>
    </recommendedName>
</protein>